<dbReference type="EMBL" id="MSIE01000048">
    <property type="protein sequence ID" value="OLF14834.1"/>
    <property type="molecule type" value="Genomic_DNA"/>
</dbReference>
<proteinExistence type="predicted"/>
<dbReference type="Proteomes" id="UP000185596">
    <property type="component" value="Unassembled WGS sequence"/>
</dbReference>
<organism evidence="1 2">
    <name type="scientific">Actinophytocola xanthii</name>
    <dbReference type="NCBI Taxonomy" id="1912961"/>
    <lineage>
        <taxon>Bacteria</taxon>
        <taxon>Bacillati</taxon>
        <taxon>Actinomycetota</taxon>
        <taxon>Actinomycetes</taxon>
        <taxon>Pseudonocardiales</taxon>
        <taxon>Pseudonocardiaceae</taxon>
    </lineage>
</organism>
<sequence>MGRGVLASALTLTTRRWSSAWAGAFGGGFVSVDGVLAIWSRQSFGGDLGIGLVVAVVVGDRPGGELVPDRLVARLSRYGSAGPR</sequence>
<dbReference type="AlphaFoldDB" id="A0A1Q8CKE2"/>
<name>A0A1Q8CKE2_9PSEU</name>
<evidence type="ECO:0000313" key="1">
    <source>
        <dbReference type="EMBL" id="OLF14834.1"/>
    </source>
</evidence>
<comment type="caution">
    <text evidence="1">The sequence shown here is derived from an EMBL/GenBank/DDBJ whole genome shotgun (WGS) entry which is preliminary data.</text>
</comment>
<gene>
    <name evidence="1" type="ORF">BU204_25080</name>
</gene>
<reference evidence="1 2" key="1">
    <citation type="submission" date="2016-12" db="EMBL/GenBank/DDBJ databases">
        <title>The draft genome sequence of Actinophytocola sp. 11-183.</title>
        <authorList>
            <person name="Wang W."/>
            <person name="Yuan L."/>
        </authorList>
    </citation>
    <scope>NUCLEOTIDE SEQUENCE [LARGE SCALE GENOMIC DNA]</scope>
    <source>
        <strain evidence="1 2">11-183</strain>
    </source>
</reference>
<accession>A0A1Q8CKE2</accession>
<evidence type="ECO:0000313" key="2">
    <source>
        <dbReference type="Proteomes" id="UP000185596"/>
    </source>
</evidence>
<keyword evidence="2" id="KW-1185">Reference proteome</keyword>
<protein>
    <submittedName>
        <fullName evidence="1">Uncharacterized protein</fullName>
    </submittedName>
</protein>